<dbReference type="InterPro" id="IPR036388">
    <property type="entry name" value="WH-like_DNA-bd_sf"/>
</dbReference>
<protein>
    <submittedName>
        <fullName evidence="2">Phage tail protein</fullName>
    </submittedName>
</protein>
<evidence type="ECO:0000259" key="1">
    <source>
        <dbReference type="PROSITE" id="PS51688"/>
    </source>
</evidence>
<accession>A0A9J6QZN9</accession>
<name>A0A9J6QZN9_9FIRM</name>
<organism evidence="2 3">
    <name type="scientific">Hominibacterium faecale</name>
    <dbReference type="NCBI Taxonomy" id="2839743"/>
    <lineage>
        <taxon>Bacteria</taxon>
        <taxon>Bacillati</taxon>
        <taxon>Bacillota</taxon>
        <taxon>Clostridia</taxon>
        <taxon>Peptostreptococcales</taxon>
        <taxon>Anaerovoracaceae</taxon>
        <taxon>Hominibacterium</taxon>
    </lineage>
</organism>
<proteinExistence type="predicted"/>
<dbReference type="Gene3D" id="1.10.10.10">
    <property type="entry name" value="Winged helix-like DNA-binding domain superfamily/Winged helix DNA-binding domain"/>
    <property type="match status" value="1"/>
</dbReference>
<dbReference type="InterPro" id="IPR030392">
    <property type="entry name" value="S74_ICA"/>
</dbReference>
<dbReference type="Pfam" id="PF06605">
    <property type="entry name" value="Prophage_tail"/>
    <property type="match status" value="1"/>
</dbReference>
<feature type="domain" description="Peptidase S74" evidence="1">
    <location>
        <begin position="576"/>
        <end position="685"/>
    </location>
</feature>
<comment type="caution">
    <text evidence="2">The sequence shown here is derived from an EMBL/GenBank/DDBJ whole genome shotgun (WGS) entry which is preliminary data.</text>
</comment>
<keyword evidence="3" id="KW-1185">Reference proteome</keyword>
<dbReference type="EMBL" id="JAOSHN010000017">
    <property type="protein sequence ID" value="MCU7380952.1"/>
    <property type="molecule type" value="Genomic_DNA"/>
</dbReference>
<dbReference type="InterPro" id="IPR007119">
    <property type="entry name" value="Phage_tail_spike_N"/>
</dbReference>
<dbReference type="NCBIfam" id="TIGR01665">
    <property type="entry name" value="put_anti_recept"/>
    <property type="match status" value="1"/>
</dbReference>
<reference evidence="2" key="1">
    <citation type="submission" date="2022-09" db="EMBL/GenBank/DDBJ databases">
        <title>Culturomic study of gut microbiota in children with autism spectrum disorder.</title>
        <authorList>
            <person name="Efimov B.A."/>
            <person name="Chaplin A.V."/>
            <person name="Sokolova S.R."/>
            <person name="Pikina A.P."/>
            <person name="Korzhanova M."/>
            <person name="Belova V."/>
            <person name="Korostin D."/>
        </authorList>
    </citation>
    <scope>NUCLEOTIDE SEQUENCE</scope>
    <source>
        <strain evidence="2">ASD5510</strain>
    </source>
</reference>
<dbReference type="AlphaFoldDB" id="A0A9J6QZN9"/>
<evidence type="ECO:0000313" key="3">
    <source>
        <dbReference type="Proteomes" id="UP001065549"/>
    </source>
</evidence>
<sequence length="691" mass="76981">MYYITADGTHMHVPGAEERQIVNPMLSEKLDQIDSFTFDIHPNHPMYDALVQMRTQIRIYQDHDPIWEGRVIDNDDESDKTRSIVCEGEMGYLIDSIQQPYDEDFVLIEFLEFLIDNHNRQVDGWKQFKLGNVYVEEEDDADTARTSNDYQTTKAALDNVRTKYGGHFVVRKSDGVRYLDYIKEYTHVSTQPITFGRNLLKVTKSSKGTDIKTALIPLGKAIGNERITIEDVNDGKNYLVNEEAAKLYGLIWGTAFFDDVEDENELLAKGKETLTEVSKPKHTIQATAVDMSLLDRSIDEFKIGYKVPMLSKPHGIDDTFQVTEITRPLFEPDKFEVTLGGETDKISGTVVSGQVEAKQYTNEKVSIISGGSGGYLILDPPGDRPERLLIMDDPNKDKAVNVIQINKNGIGFSRNGINGPYENAWTIDGNLVADFIRAAKLQAGTIGGWIINDNAIYSDFVFDDGTTVYRVYIQRFMEKSLTDSWVFSVQKSSDGGENFGGIMYIRGDGLIVAPAGIFDRIDVGGPGVSIFNSGITCGANTAYPDTVLSIMGSGIARDNFSVYGTFYAAKGSIASSDRALKTNIKELDSTESEEFLMHLKPVEYVYKDDPGTVRHGFVAQDVKEAMAGRTWGVYENVELKQPLDAKGNPQKSKVVASVRYDEIIADLVKVVQSQNDRITVLESEVKALGKN</sequence>
<dbReference type="RefSeq" id="WP_253020149.1">
    <property type="nucleotide sequence ID" value="NZ_JAJAGH010000022.1"/>
</dbReference>
<evidence type="ECO:0000313" key="2">
    <source>
        <dbReference type="EMBL" id="MCU7380952.1"/>
    </source>
</evidence>
<dbReference type="Proteomes" id="UP001065549">
    <property type="component" value="Unassembled WGS sequence"/>
</dbReference>
<dbReference type="PROSITE" id="PS51688">
    <property type="entry name" value="ICA"/>
    <property type="match status" value="1"/>
</dbReference>
<gene>
    <name evidence="2" type="ORF">OBO34_21795</name>
</gene>
<dbReference type="InterPro" id="IPR010572">
    <property type="entry name" value="Tail_dom"/>
</dbReference>
<dbReference type="Pfam" id="PF13884">
    <property type="entry name" value="Peptidase_S74"/>
    <property type="match status" value="1"/>
</dbReference>